<evidence type="ECO:0000256" key="1">
    <source>
        <dbReference type="SAM" id="MobiDB-lite"/>
    </source>
</evidence>
<dbReference type="Proteomes" id="UP000785679">
    <property type="component" value="Unassembled WGS sequence"/>
</dbReference>
<comment type="caution">
    <text evidence="2">The sequence shown here is derived from an EMBL/GenBank/DDBJ whole genome shotgun (WGS) entry which is preliminary data.</text>
</comment>
<feature type="region of interest" description="Disordered" evidence="1">
    <location>
        <begin position="49"/>
        <end position="70"/>
    </location>
</feature>
<feature type="region of interest" description="Disordered" evidence="1">
    <location>
        <begin position="1"/>
        <end position="34"/>
    </location>
</feature>
<keyword evidence="3" id="KW-1185">Reference proteome</keyword>
<gene>
    <name evidence="2" type="ORF">FGO68_gene15980</name>
</gene>
<reference evidence="2" key="1">
    <citation type="submission" date="2019-06" db="EMBL/GenBank/DDBJ databases">
        <authorList>
            <person name="Zheng W."/>
        </authorList>
    </citation>
    <scope>NUCLEOTIDE SEQUENCE</scope>
    <source>
        <strain evidence="2">QDHG01</strain>
    </source>
</reference>
<organism evidence="2 3">
    <name type="scientific">Halteria grandinella</name>
    <dbReference type="NCBI Taxonomy" id="5974"/>
    <lineage>
        <taxon>Eukaryota</taxon>
        <taxon>Sar</taxon>
        <taxon>Alveolata</taxon>
        <taxon>Ciliophora</taxon>
        <taxon>Intramacronucleata</taxon>
        <taxon>Spirotrichea</taxon>
        <taxon>Stichotrichia</taxon>
        <taxon>Sporadotrichida</taxon>
        <taxon>Halteriidae</taxon>
        <taxon>Halteria</taxon>
    </lineage>
</organism>
<feature type="compositionally biased region" description="Basic and acidic residues" evidence="1">
    <location>
        <begin position="1"/>
        <end position="10"/>
    </location>
</feature>
<dbReference type="EMBL" id="RRYP01014981">
    <property type="protein sequence ID" value="TNV75722.1"/>
    <property type="molecule type" value="Genomic_DNA"/>
</dbReference>
<evidence type="ECO:0000313" key="2">
    <source>
        <dbReference type="EMBL" id="TNV75722.1"/>
    </source>
</evidence>
<evidence type="ECO:0000313" key="3">
    <source>
        <dbReference type="Proteomes" id="UP000785679"/>
    </source>
</evidence>
<accession>A0A8J8SYN6</accession>
<protein>
    <submittedName>
        <fullName evidence="2">Uncharacterized protein</fullName>
    </submittedName>
</protein>
<sequence length="212" mass="23780">MKESKTDRAKQQQQEDQQLAPIQPKQKKMQAAPDSLDMTIYESVAISLDPDYLPTPDNSLDNQEEFSEKPCYSLHQSAAPQFSHDAHQEATEATLADTQCVQSQQPNGDYAPGAIFFGPSIGTKRSKPDESEAYGGTSRDYALLQDLSKRFKSEGNNGDGLADSTMRDTRREIAEKLKNLLITDFEKVVEMMTDEDAEAFSAFLMKFQPRNR</sequence>
<name>A0A8J8SYN6_HALGN</name>
<dbReference type="AlphaFoldDB" id="A0A8J8SYN6"/>
<proteinExistence type="predicted"/>